<dbReference type="RefSeq" id="WP_072773247.1">
    <property type="nucleotide sequence ID" value="NZ_FRDN01000009.1"/>
</dbReference>
<keyword evidence="2" id="KW-1185">Reference proteome</keyword>
<accession>A0A1M7U359</accession>
<gene>
    <name evidence="1" type="ORF">SAMN02745215_02875</name>
</gene>
<protein>
    <submittedName>
        <fullName evidence="1">Uncharacterized protein</fullName>
    </submittedName>
</protein>
<evidence type="ECO:0000313" key="2">
    <source>
        <dbReference type="Proteomes" id="UP000184010"/>
    </source>
</evidence>
<evidence type="ECO:0000313" key="1">
    <source>
        <dbReference type="EMBL" id="SHN77363.1"/>
    </source>
</evidence>
<dbReference type="EMBL" id="FRDN01000009">
    <property type="protein sequence ID" value="SHN77363.1"/>
    <property type="molecule type" value="Genomic_DNA"/>
</dbReference>
<organism evidence="1 2">
    <name type="scientific">Desulfitobacterium chlororespirans DSM 11544</name>
    <dbReference type="NCBI Taxonomy" id="1121395"/>
    <lineage>
        <taxon>Bacteria</taxon>
        <taxon>Bacillati</taxon>
        <taxon>Bacillota</taxon>
        <taxon>Clostridia</taxon>
        <taxon>Eubacteriales</taxon>
        <taxon>Desulfitobacteriaceae</taxon>
        <taxon>Desulfitobacterium</taxon>
    </lineage>
</organism>
<dbReference type="AlphaFoldDB" id="A0A1M7U359"/>
<name>A0A1M7U359_9FIRM</name>
<dbReference type="STRING" id="1121395.SAMN02745215_02875"/>
<proteinExistence type="predicted"/>
<sequence length="98" mass="11792">MLFKGVLHEDYYLHFHRPFSLGWCAWAYHFFLERRAITVPKIGETLRDKQPEVYHELVRKAKEKKPTKSYSFREIKELMRGNAYVRGRGGAVRQVRHK</sequence>
<dbReference type="Proteomes" id="UP000184010">
    <property type="component" value="Unassembled WGS sequence"/>
</dbReference>
<reference evidence="2" key="1">
    <citation type="submission" date="2016-12" db="EMBL/GenBank/DDBJ databases">
        <authorList>
            <person name="Varghese N."/>
            <person name="Submissions S."/>
        </authorList>
    </citation>
    <scope>NUCLEOTIDE SEQUENCE [LARGE SCALE GENOMIC DNA]</scope>
    <source>
        <strain evidence="2">DSM 11544</strain>
    </source>
</reference>